<proteinExistence type="predicted"/>
<reference evidence="1 2" key="1">
    <citation type="submission" date="2019-01" db="EMBL/GenBank/DDBJ databases">
        <title>PMF-metabolizing Aryl O-demethylase.</title>
        <authorList>
            <person name="Kim M."/>
        </authorList>
    </citation>
    <scope>NUCLEOTIDE SEQUENCE [LARGE SCALE GENOMIC DNA]</scope>
    <source>
        <strain evidence="1 2">PMF1</strain>
    </source>
</reference>
<name>A0A4P6LVL4_9FIRM</name>
<evidence type="ECO:0000313" key="1">
    <source>
        <dbReference type="EMBL" id="QBE96524.1"/>
    </source>
</evidence>
<sequence length="150" mass="17387">MGIKITGISTPLGGLSWEVTDSEKDGIKKLFYFLEGKRLLVNPSYLEITNECAMSAIEIKNFITRLLGEYKFSSAPETILRDMVNACNDYLDNLNLDRRSHIIYKNGHGDWEDSNFSSIMKKFRAIFRNDIKELANHFELVFHKQIPEEY</sequence>
<dbReference type="RefSeq" id="WP_130180671.1">
    <property type="nucleotide sequence ID" value="NZ_CP035945.1"/>
</dbReference>
<dbReference type="AlphaFoldDB" id="A0A4P6LVL4"/>
<dbReference type="Proteomes" id="UP000289794">
    <property type="component" value="Chromosome"/>
</dbReference>
<gene>
    <name evidence="1" type="ORF">PMF13cell1_02070</name>
</gene>
<organism evidence="1 2">
    <name type="scientific">Blautia producta</name>
    <dbReference type="NCBI Taxonomy" id="33035"/>
    <lineage>
        <taxon>Bacteria</taxon>
        <taxon>Bacillati</taxon>
        <taxon>Bacillota</taxon>
        <taxon>Clostridia</taxon>
        <taxon>Lachnospirales</taxon>
        <taxon>Lachnospiraceae</taxon>
        <taxon>Blautia</taxon>
    </lineage>
</organism>
<accession>A0A4P6LVL4</accession>
<dbReference type="InterPro" id="IPR046592">
    <property type="entry name" value="DUF6650"/>
</dbReference>
<protein>
    <submittedName>
        <fullName evidence="1">Uncharacterized protein</fullName>
    </submittedName>
</protein>
<dbReference type="EMBL" id="CP035945">
    <property type="protein sequence ID" value="QBE96524.1"/>
    <property type="molecule type" value="Genomic_DNA"/>
</dbReference>
<dbReference type="KEGG" id="bpro:PMF13cell1_02070"/>
<evidence type="ECO:0000313" key="2">
    <source>
        <dbReference type="Proteomes" id="UP000289794"/>
    </source>
</evidence>
<dbReference type="Pfam" id="PF20355">
    <property type="entry name" value="DUF6650"/>
    <property type="match status" value="1"/>
</dbReference>